<dbReference type="GO" id="GO:0016301">
    <property type="term" value="F:kinase activity"/>
    <property type="evidence" value="ECO:0007669"/>
    <property type="project" value="UniProtKB-KW"/>
</dbReference>
<dbReference type="InterPro" id="IPR007789">
    <property type="entry name" value="DUF688"/>
</dbReference>
<dbReference type="STRING" id="1590841.A0A2R6Q181"/>
<proteinExistence type="predicted"/>
<evidence type="ECO:0000256" key="1">
    <source>
        <dbReference type="SAM" id="MobiDB-lite"/>
    </source>
</evidence>
<evidence type="ECO:0000313" key="2">
    <source>
        <dbReference type="EMBL" id="PSS00160.1"/>
    </source>
</evidence>
<dbReference type="PANTHER" id="PTHR33696">
    <property type="entry name" value="T22J18.15-RELATED"/>
    <property type="match status" value="1"/>
</dbReference>
<dbReference type="Proteomes" id="UP000241394">
    <property type="component" value="Chromosome LG21"/>
</dbReference>
<dbReference type="Gramene" id="PSS00160">
    <property type="protein sequence ID" value="PSS00160"/>
    <property type="gene ID" value="CEY00_Acc24118"/>
</dbReference>
<dbReference type="EMBL" id="NKQK01000021">
    <property type="protein sequence ID" value="PSS00160.1"/>
    <property type="molecule type" value="Genomic_DNA"/>
</dbReference>
<sequence length="198" mass="21940">MSTLDPLNGHRNTALNEALDTPFSPTMRQFCRRIPSFSFSPSLSSNSSLGSSSFLEDYPLFSPSTPLRSLGIPFSWEKLPGIPKRQLSKKKEPSLTSLLPLPPAGTPIPTKKMTDSLGKRDPFFAAFVECSKDDDDDDQDTMGAFFKGSKVTRTLSDRFGFINMYTSCQRACPVSKSIIYIPRSQNPVAGRQRPAKSY</sequence>
<keyword evidence="3" id="KW-1185">Reference proteome</keyword>
<dbReference type="OrthoDB" id="1925896at2759"/>
<dbReference type="OMA" id="QTSAKEC"/>
<reference evidence="2 3" key="1">
    <citation type="submission" date="2017-07" db="EMBL/GenBank/DDBJ databases">
        <title>An improved, manually edited Actinidia chinensis var. chinensis (kiwifruit) genome highlights the challenges associated with draft genomes and gene prediction in plants.</title>
        <authorList>
            <person name="Pilkington S."/>
            <person name="Crowhurst R."/>
            <person name="Hilario E."/>
            <person name="Nardozza S."/>
            <person name="Fraser L."/>
            <person name="Peng Y."/>
            <person name="Gunaseelan K."/>
            <person name="Simpson R."/>
            <person name="Tahir J."/>
            <person name="Deroles S."/>
            <person name="Templeton K."/>
            <person name="Luo Z."/>
            <person name="Davy M."/>
            <person name="Cheng C."/>
            <person name="Mcneilage M."/>
            <person name="Scaglione D."/>
            <person name="Liu Y."/>
            <person name="Zhang Q."/>
            <person name="Datson P."/>
            <person name="De Silva N."/>
            <person name="Gardiner S."/>
            <person name="Bassett H."/>
            <person name="Chagne D."/>
            <person name="Mccallum J."/>
            <person name="Dzierzon H."/>
            <person name="Deng C."/>
            <person name="Wang Y.-Y."/>
            <person name="Barron N."/>
            <person name="Manako K."/>
            <person name="Bowen J."/>
            <person name="Foster T."/>
            <person name="Erridge Z."/>
            <person name="Tiffin H."/>
            <person name="Waite C."/>
            <person name="Davies K."/>
            <person name="Grierson E."/>
            <person name="Laing W."/>
            <person name="Kirk R."/>
            <person name="Chen X."/>
            <person name="Wood M."/>
            <person name="Montefiori M."/>
            <person name="Brummell D."/>
            <person name="Schwinn K."/>
            <person name="Catanach A."/>
            <person name="Fullerton C."/>
            <person name="Li D."/>
            <person name="Meiyalaghan S."/>
            <person name="Nieuwenhuizen N."/>
            <person name="Read N."/>
            <person name="Prakash R."/>
            <person name="Hunter D."/>
            <person name="Zhang H."/>
            <person name="Mckenzie M."/>
            <person name="Knabel M."/>
            <person name="Harris A."/>
            <person name="Allan A."/>
            <person name="Chen A."/>
            <person name="Janssen B."/>
            <person name="Plunkett B."/>
            <person name="Dwamena C."/>
            <person name="Voogd C."/>
            <person name="Leif D."/>
            <person name="Lafferty D."/>
            <person name="Souleyre E."/>
            <person name="Varkonyi-Gasic E."/>
            <person name="Gambi F."/>
            <person name="Hanley J."/>
            <person name="Yao J.-L."/>
            <person name="Cheung J."/>
            <person name="David K."/>
            <person name="Warren B."/>
            <person name="Marsh K."/>
            <person name="Snowden K."/>
            <person name="Lin-Wang K."/>
            <person name="Brian L."/>
            <person name="Martinez-Sanchez M."/>
            <person name="Wang M."/>
            <person name="Ileperuma N."/>
            <person name="Macnee N."/>
            <person name="Campin R."/>
            <person name="Mcatee P."/>
            <person name="Drummond R."/>
            <person name="Espley R."/>
            <person name="Ireland H."/>
            <person name="Wu R."/>
            <person name="Atkinson R."/>
            <person name="Karunairetnam S."/>
            <person name="Bulley S."/>
            <person name="Chunkath S."/>
            <person name="Hanley Z."/>
            <person name="Storey R."/>
            <person name="Thrimawithana A."/>
            <person name="Thomson S."/>
            <person name="David C."/>
            <person name="Testolin R."/>
        </authorList>
    </citation>
    <scope>NUCLEOTIDE SEQUENCE [LARGE SCALE GENOMIC DNA]</scope>
    <source>
        <strain evidence="3">cv. Red5</strain>
        <tissue evidence="2">Young leaf</tissue>
    </source>
</reference>
<dbReference type="AlphaFoldDB" id="A0A2R6Q181"/>
<keyword evidence="2" id="KW-0808">Transferase</keyword>
<protein>
    <submittedName>
        <fullName evidence="2">cAMP-dependent protein kinase, catalytic subunit-like</fullName>
    </submittedName>
</protein>
<dbReference type="PANTHER" id="PTHR33696:SF1">
    <property type="entry name" value="T22J18.15"/>
    <property type="match status" value="1"/>
</dbReference>
<accession>A0A2R6Q181</accession>
<comment type="caution">
    <text evidence="2">The sequence shown here is derived from an EMBL/GenBank/DDBJ whole genome shotgun (WGS) entry which is preliminary data.</text>
</comment>
<organism evidence="2 3">
    <name type="scientific">Actinidia chinensis var. chinensis</name>
    <name type="common">Chinese soft-hair kiwi</name>
    <dbReference type="NCBI Taxonomy" id="1590841"/>
    <lineage>
        <taxon>Eukaryota</taxon>
        <taxon>Viridiplantae</taxon>
        <taxon>Streptophyta</taxon>
        <taxon>Embryophyta</taxon>
        <taxon>Tracheophyta</taxon>
        <taxon>Spermatophyta</taxon>
        <taxon>Magnoliopsida</taxon>
        <taxon>eudicotyledons</taxon>
        <taxon>Gunneridae</taxon>
        <taxon>Pentapetalae</taxon>
        <taxon>asterids</taxon>
        <taxon>Ericales</taxon>
        <taxon>Actinidiaceae</taxon>
        <taxon>Actinidia</taxon>
    </lineage>
</organism>
<name>A0A2R6Q181_ACTCC</name>
<dbReference type="InParanoid" id="A0A2R6Q181"/>
<feature type="region of interest" description="Disordered" evidence="1">
    <location>
        <begin position="86"/>
        <end position="113"/>
    </location>
</feature>
<reference evidence="3" key="2">
    <citation type="journal article" date="2018" name="BMC Genomics">
        <title>A manually annotated Actinidia chinensis var. chinensis (kiwifruit) genome highlights the challenges associated with draft genomes and gene prediction in plants.</title>
        <authorList>
            <person name="Pilkington S.M."/>
            <person name="Crowhurst R."/>
            <person name="Hilario E."/>
            <person name="Nardozza S."/>
            <person name="Fraser L."/>
            <person name="Peng Y."/>
            <person name="Gunaseelan K."/>
            <person name="Simpson R."/>
            <person name="Tahir J."/>
            <person name="Deroles S.C."/>
            <person name="Templeton K."/>
            <person name="Luo Z."/>
            <person name="Davy M."/>
            <person name="Cheng C."/>
            <person name="McNeilage M."/>
            <person name="Scaglione D."/>
            <person name="Liu Y."/>
            <person name="Zhang Q."/>
            <person name="Datson P."/>
            <person name="De Silva N."/>
            <person name="Gardiner S.E."/>
            <person name="Bassett H."/>
            <person name="Chagne D."/>
            <person name="McCallum J."/>
            <person name="Dzierzon H."/>
            <person name="Deng C."/>
            <person name="Wang Y.Y."/>
            <person name="Barron L."/>
            <person name="Manako K."/>
            <person name="Bowen J."/>
            <person name="Foster T.M."/>
            <person name="Erridge Z.A."/>
            <person name="Tiffin H."/>
            <person name="Waite C.N."/>
            <person name="Davies K.M."/>
            <person name="Grierson E.P."/>
            <person name="Laing W.A."/>
            <person name="Kirk R."/>
            <person name="Chen X."/>
            <person name="Wood M."/>
            <person name="Montefiori M."/>
            <person name="Brummell D.A."/>
            <person name="Schwinn K.E."/>
            <person name="Catanach A."/>
            <person name="Fullerton C."/>
            <person name="Li D."/>
            <person name="Meiyalaghan S."/>
            <person name="Nieuwenhuizen N."/>
            <person name="Read N."/>
            <person name="Prakash R."/>
            <person name="Hunter D."/>
            <person name="Zhang H."/>
            <person name="McKenzie M."/>
            <person name="Knabel M."/>
            <person name="Harris A."/>
            <person name="Allan A.C."/>
            <person name="Gleave A."/>
            <person name="Chen A."/>
            <person name="Janssen B.J."/>
            <person name="Plunkett B."/>
            <person name="Ampomah-Dwamena C."/>
            <person name="Voogd C."/>
            <person name="Leif D."/>
            <person name="Lafferty D."/>
            <person name="Souleyre E.J.F."/>
            <person name="Varkonyi-Gasic E."/>
            <person name="Gambi F."/>
            <person name="Hanley J."/>
            <person name="Yao J.L."/>
            <person name="Cheung J."/>
            <person name="David K.M."/>
            <person name="Warren B."/>
            <person name="Marsh K."/>
            <person name="Snowden K.C."/>
            <person name="Lin-Wang K."/>
            <person name="Brian L."/>
            <person name="Martinez-Sanchez M."/>
            <person name="Wang M."/>
            <person name="Ileperuma N."/>
            <person name="Macnee N."/>
            <person name="Campin R."/>
            <person name="McAtee P."/>
            <person name="Drummond R.S.M."/>
            <person name="Espley R.V."/>
            <person name="Ireland H.S."/>
            <person name="Wu R."/>
            <person name="Atkinson R.G."/>
            <person name="Karunairetnam S."/>
            <person name="Bulley S."/>
            <person name="Chunkath S."/>
            <person name="Hanley Z."/>
            <person name="Storey R."/>
            <person name="Thrimawithana A.H."/>
            <person name="Thomson S."/>
            <person name="David C."/>
            <person name="Testolin R."/>
            <person name="Huang H."/>
            <person name="Hellens R.P."/>
            <person name="Schaffer R.J."/>
        </authorList>
    </citation>
    <scope>NUCLEOTIDE SEQUENCE [LARGE SCALE GENOMIC DNA]</scope>
    <source>
        <strain evidence="3">cv. Red5</strain>
    </source>
</reference>
<gene>
    <name evidence="2" type="ORF">CEY00_Acc24118</name>
</gene>
<keyword evidence="2" id="KW-0418">Kinase</keyword>
<dbReference type="Pfam" id="PF05097">
    <property type="entry name" value="DUF688"/>
    <property type="match status" value="1"/>
</dbReference>
<evidence type="ECO:0000313" key="3">
    <source>
        <dbReference type="Proteomes" id="UP000241394"/>
    </source>
</evidence>
<dbReference type="FunCoup" id="A0A2R6Q181">
    <property type="interactions" value="280"/>
</dbReference>